<keyword evidence="1" id="KW-1133">Transmembrane helix</keyword>
<proteinExistence type="predicted"/>
<sequence length="116" mass="12998">MGDKRRYDTYAGVPSLSSILIYLVFLLILGARIFSCNVKQAFQQVDDVHHNNLGAIAVKIPYGLPTLPEANPFPSRFTEEKWQQLRTFAGSLLLGTLRFLNKAHYGGRNGSNLFVL</sequence>
<protein>
    <submittedName>
        <fullName evidence="2">Uncharacterized protein</fullName>
    </submittedName>
</protein>
<evidence type="ECO:0000256" key="1">
    <source>
        <dbReference type="SAM" id="Phobius"/>
    </source>
</evidence>
<evidence type="ECO:0000313" key="2">
    <source>
        <dbReference type="EMBL" id="CEM22079.1"/>
    </source>
</evidence>
<gene>
    <name evidence="2" type="ORF">Cvel_19862</name>
</gene>
<dbReference type="VEuPathDB" id="CryptoDB:Cvel_19862"/>
<keyword evidence="1" id="KW-0472">Membrane</keyword>
<keyword evidence="1" id="KW-0812">Transmembrane</keyword>
<name>A0A0G4G2Y3_9ALVE</name>
<dbReference type="EMBL" id="CDMZ01000818">
    <property type="protein sequence ID" value="CEM22079.1"/>
    <property type="molecule type" value="Genomic_DNA"/>
</dbReference>
<feature type="transmembrane region" description="Helical" evidence="1">
    <location>
        <begin position="12"/>
        <end position="34"/>
    </location>
</feature>
<dbReference type="AlphaFoldDB" id="A0A0G4G2Y3"/>
<accession>A0A0G4G2Y3</accession>
<organism evidence="2">
    <name type="scientific">Chromera velia CCMP2878</name>
    <dbReference type="NCBI Taxonomy" id="1169474"/>
    <lineage>
        <taxon>Eukaryota</taxon>
        <taxon>Sar</taxon>
        <taxon>Alveolata</taxon>
        <taxon>Colpodellida</taxon>
        <taxon>Chromeraceae</taxon>
        <taxon>Chromera</taxon>
    </lineage>
</organism>
<reference evidence="2" key="1">
    <citation type="submission" date="2014-11" db="EMBL/GenBank/DDBJ databases">
        <authorList>
            <person name="Otto D Thomas"/>
            <person name="Naeem Raeece"/>
        </authorList>
    </citation>
    <scope>NUCLEOTIDE SEQUENCE</scope>
</reference>
<dbReference type="PhylomeDB" id="A0A0G4G2Y3"/>